<sequence>MPGIILFDGVCNLCTGSVQFVIRHDPAKYFRYASLQGKTAQQLLDAYHHLPATVKDSFILLENGKIYTRSTAALRVIKKLNGLWPLLYIFIIIPPFIRNAVYNRIARNRYRWFGKKDACWVPTKELNELFLE</sequence>
<dbReference type="PANTHER" id="PTHR33639">
    <property type="entry name" value="THIOL-DISULFIDE OXIDOREDUCTASE DCC"/>
    <property type="match status" value="1"/>
</dbReference>
<dbReference type="Proteomes" id="UP000753802">
    <property type="component" value="Unassembled WGS sequence"/>
</dbReference>
<keyword evidence="1" id="KW-1133">Transmembrane helix</keyword>
<evidence type="ECO:0000313" key="2">
    <source>
        <dbReference type="EMBL" id="NCI51473.1"/>
    </source>
</evidence>
<dbReference type="Pfam" id="PF04134">
    <property type="entry name" value="DCC1-like"/>
    <property type="match status" value="1"/>
</dbReference>
<feature type="transmembrane region" description="Helical" evidence="1">
    <location>
        <begin position="83"/>
        <end position="101"/>
    </location>
</feature>
<evidence type="ECO:0000256" key="1">
    <source>
        <dbReference type="SAM" id="Phobius"/>
    </source>
</evidence>
<dbReference type="InterPro" id="IPR052927">
    <property type="entry name" value="DCC_oxidoreductase"/>
</dbReference>
<keyword evidence="3" id="KW-1185">Reference proteome</keyword>
<organism evidence="2 3">
    <name type="scientific">Sediminibacterium roseum</name>
    <dbReference type="NCBI Taxonomy" id="1978412"/>
    <lineage>
        <taxon>Bacteria</taxon>
        <taxon>Pseudomonadati</taxon>
        <taxon>Bacteroidota</taxon>
        <taxon>Chitinophagia</taxon>
        <taxon>Chitinophagales</taxon>
        <taxon>Chitinophagaceae</taxon>
        <taxon>Sediminibacterium</taxon>
    </lineage>
</organism>
<protein>
    <submittedName>
        <fullName evidence="2">DUF393 domain-containing protein</fullName>
    </submittedName>
</protein>
<keyword evidence="1" id="KW-0812">Transmembrane</keyword>
<dbReference type="RefSeq" id="WP_161819754.1">
    <property type="nucleotide sequence ID" value="NZ_JAACJS010000015.1"/>
</dbReference>
<comment type="caution">
    <text evidence="2">The sequence shown here is derived from an EMBL/GenBank/DDBJ whole genome shotgun (WGS) entry which is preliminary data.</text>
</comment>
<accession>A0ABX0A242</accession>
<dbReference type="EMBL" id="JAACJS010000015">
    <property type="protein sequence ID" value="NCI51473.1"/>
    <property type="molecule type" value="Genomic_DNA"/>
</dbReference>
<reference evidence="2 3" key="1">
    <citation type="submission" date="2020-01" db="EMBL/GenBank/DDBJ databases">
        <title>Genome analysis.</title>
        <authorList>
            <person name="Wu S."/>
            <person name="Wang G."/>
        </authorList>
    </citation>
    <scope>NUCLEOTIDE SEQUENCE [LARGE SCALE GENOMIC DNA]</scope>
    <source>
        <strain evidence="2 3">SYL130</strain>
    </source>
</reference>
<proteinExistence type="predicted"/>
<dbReference type="InterPro" id="IPR007263">
    <property type="entry name" value="DCC1-like"/>
</dbReference>
<name>A0ABX0A242_9BACT</name>
<evidence type="ECO:0000313" key="3">
    <source>
        <dbReference type="Proteomes" id="UP000753802"/>
    </source>
</evidence>
<gene>
    <name evidence="2" type="ORF">GWC95_16205</name>
</gene>
<dbReference type="PANTHER" id="PTHR33639:SF2">
    <property type="entry name" value="DUF393 DOMAIN-CONTAINING PROTEIN"/>
    <property type="match status" value="1"/>
</dbReference>
<keyword evidence="1" id="KW-0472">Membrane</keyword>